<dbReference type="GO" id="GO:0005886">
    <property type="term" value="C:plasma membrane"/>
    <property type="evidence" value="ECO:0007669"/>
    <property type="project" value="UniProtKB-SubCell"/>
</dbReference>
<dbReference type="InterPro" id="IPR035906">
    <property type="entry name" value="MetI-like_sf"/>
</dbReference>
<dbReference type="OrthoDB" id="9804439at2"/>
<evidence type="ECO:0000313" key="11">
    <source>
        <dbReference type="Proteomes" id="UP000256485"/>
    </source>
</evidence>
<dbReference type="SUPFAM" id="SSF161098">
    <property type="entry name" value="MetI-like"/>
    <property type="match status" value="1"/>
</dbReference>
<evidence type="ECO:0000259" key="9">
    <source>
        <dbReference type="PROSITE" id="PS50928"/>
    </source>
</evidence>
<evidence type="ECO:0000313" key="10">
    <source>
        <dbReference type="EMBL" id="REF36371.1"/>
    </source>
</evidence>
<dbReference type="GO" id="GO:0055085">
    <property type="term" value="P:transmembrane transport"/>
    <property type="evidence" value="ECO:0007669"/>
    <property type="project" value="InterPro"/>
</dbReference>
<feature type="compositionally biased region" description="Basic and acidic residues" evidence="8">
    <location>
        <begin position="1"/>
        <end position="12"/>
    </location>
</feature>
<reference evidence="10 11" key="1">
    <citation type="submission" date="2018-08" db="EMBL/GenBank/DDBJ databases">
        <title>Sequencing the genomes of 1000 actinobacteria strains.</title>
        <authorList>
            <person name="Klenk H.-P."/>
        </authorList>
    </citation>
    <scope>NUCLEOTIDE SEQUENCE [LARGE SCALE GENOMIC DNA]</scope>
    <source>
        <strain evidence="10 11">DSM 22891</strain>
    </source>
</reference>
<keyword evidence="2 7" id="KW-0813">Transport</keyword>
<keyword evidence="5 7" id="KW-1133">Transmembrane helix</keyword>
<feature type="transmembrane region" description="Helical" evidence="7">
    <location>
        <begin position="287"/>
        <end position="315"/>
    </location>
</feature>
<sequence>MATVLHENEQRSPRGGASRRAGSVPSGMAKARRREAIVAYAFLSPSLLFFAIFLILPLIFAVVLALSAWGGFDLTQIEFVGLDNFAEILNPASTFVAPILVNTLVFAAGSVVLTLVASVVLANAINRLRFQGFWRTLYFLPIVTTVAAVGNIWKYLYEPSGGLINGVLNALGMSSVRFLADPDTALPSVVVVQAWASLGTAILILTAGLKNIPETYYEAAELDGAGSWRMFWNITLPLLRPTLLFVLITQVIAGLQSFALIIVMTGGGPGDATNVAGFEMYQQAFNFGMWGIASAMALVLFLIIFAITLLQLWLFRQRGEETS</sequence>
<dbReference type="InterPro" id="IPR000515">
    <property type="entry name" value="MetI-like"/>
</dbReference>
<feature type="compositionally biased region" description="Low complexity" evidence="8">
    <location>
        <begin position="13"/>
        <end position="27"/>
    </location>
</feature>
<dbReference type="AlphaFoldDB" id="A0A3D9VGC6"/>
<dbReference type="RefSeq" id="WP_115850021.1">
    <property type="nucleotide sequence ID" value="NZ_QTUC01000001.1"/>
</dbReference>
<feature type="domain" description="ABC transmembrane type-1" evidence="9">
    <location>
        <begin position="100"/>
        <end position="311"/>
    </location>
</feature>
<evidence type="ECO:0000256" key="7">
    <source>
        <dbReference type="RuleBase" id="RU363032"/>
    </source>
</evidence>
<proteinExistence type="inferred from homology"/>
<feature type="transmembrane region" description="Helical" evidence="7">
    <location>
        <begin position="37"/>
        <end position="66"/>
    </location>
</feature>
<keyword evidence="3" id="KW-1003">Cell membrane</keyword>
<evidence type="ECO:0000256" key="3">
    <source>
        <dbReference type="ARBA" id="ARBA00022475"/>
    </source>
</evidence>
<comment type="caution">
    <text evidence="10">The sequence shown here is derived from an EMBL/GenBank/DDBJ whole genome shotgun (WGS) entry which is preliminary data.</text>
</comment>
<organism evidence="10 11">
    <name type="scientific">Thermasporomyces composti</name>
    <dbReference type="NCBI Taxonomy" id="696763"/>
    <lineage>
        <taxon>Bacteria</taxon>
        <taxon>Bacillati</taxon>
        <taxon>Actinomycetota</taxon>
        <taxon>Actinomycetes</taxon>
        <taxon>Propionibacteriales</taxon>
        <taxon>Nocardioidaceae</taxon>
        <taxon>Thermasporomyces</taxon>
    </lineage>
</organism>
<evidence type="ECO:0000256" key="6">
    <source>
        <dbReference type="ARBA" id="ARBA00023136"/>
    </source>
</evidence>
<name>A0A3D9VGC6_THECX</name>
<dbReference type="InterPro" id="IPR051393">
    <property type="entry name" value="ABC_transporter_permease"/>
</dbReference>
<feature type="transmembrane region" description="Helical" evidence="7">
    <location>
        <begin position="99"/>
        <end position="125"/>
    </location>
</feature>
<accession>A0A3D9VGC6</accession>
<dbReference type="Gene3D" id="1.10.3720.10">
    <property type="entry name" value="MetI-like"/>
    <property type="match status" value="1"/>
</dbReference>
<dbReference type="EMBL" id="QTUC01000001">
    <property type="protein sequence ID" value="REF36371.1"/>
    <property type="molecule type" value="Genomic_DNA"/>
</dbReference>
<dbReference type="PROSITE" id="PS50928">
    <property type="entry name" value="ABC_TM1"/>
    <property type="match status" value="1"/>
</dbReference>
<comment type="subcellular location">
    <subcellularLocation>
        <location evidence="1 7">Cell membrane</location>
        <topology evidence="1 7">Multi-pass membrane protein</topology>
    </subcellularLocation>
</comment>
<evidence type="ECO:0000256" key="5">
    <source>
        <dbReference type="ARBA" id="ARBA00022989"/>
    </source>
</evidence>
<keyword evidence="11" id="KW-1185">Reference proteome</keyword>
<gene>
    <name evidence="10" type="ORF">DFJ64_1778</name>
</gene>
<feature type="region of interest" description="Disordered" evidence="8">
    <location>
        <begin position="1"/>
        <end position="27"/>
    </location>
</feature>
<dbReference type="PANTHER" id="PTHR30193:SF37">
    <property type="entry name" value="INNER MEMBRANE ABC TRANSPORTER PERMEASE PROTEIN YCJO"/>
    <property type="match status" value="1"/>
</dbReference>
<evidence type="ECO:0000256" key="1">
    <source>
        <dbReference type="ARBA" id="ARBA00004651"/>
    </source>
</evidence>
<keyword evidence="4 7" id="KW-0812">Transmembrane</keyword>
<evidence type="ECO:0000256" key="2">
    <source>
        <dbReference type="ARBA" id="ARBA00022448"/>
    </source>
</evidence>
<feature type="transmembrane region" description="Helical" evidence="7">
    <location>
        <begin position="137"/>
        <end position="156"/>
    </location>
</feature>
<keyword evidence="6 7" id="KW-0472">Membrane</keyword>
<feature type="transmembrane region" description="Helical" evidence="7">
    <location>
        <begin position="243"/>
        <end position="267"/>
    </location>
</feature>
<dbReference type="CDD" id="cd06261">
    <property type="entry name" value="TM_PBP2"/>
    <property type="match status" value="1"/>
</dbReference>
<dbReference type="PANTHER" id="PTHR30193">
    <property type="entry name" value="ABC TRANSPORTER PERMEASE PROTEIN"/>
    <property type="match status" value="1"/>
</dbReference>
<protein>
    <submittedName>
        <fullName evidence="10">Carbohydrate ABC transporter membrane protein 1 (CUT1 family)</fullName>
    </submittedName>
</protein>
<dbReference type="Pfam" id="PF00528">
    <property type="entry name" value="BPD_transp_1"/>
    <property type="match status" value="1"/>
</dbReference>
<dbReference type="Proteomes" id="UP000256485">
    <property type="component" value="Unassembled WGS sequence"/>
</dbReference>
<evidence type="ECO:0000256" key="8">
    <source>
        <dbReference type="SAM" id="MobiDB-lite"/>
    </source>
</evidence>
<comment type="similarity">
    <text evidence="7">Belongs to the binding-protein-dependent transport system permease family.</text>
</comment>
<feature type="transmembrane region" description="Helical" evidence="7">
    <location>
        <begin position="185"/>
        <end position="209"/>
    </location>
</feature>
<evidence type="ECO:0000256" key="4">
    <source>
        <dbReference type="ARBA" id="ARBA00022692"/>
    </source>
</evidence>